<reference evidence="1 2" key="2">
    <citation type="submission" date="2017-10" db="EMBL/GenBank/DDBJ databases">
        <title>Extensive intraspecific genome diversity in a model arbuscular mycorrhizal fungus.</title>
        <authorList>
            <person name="Chen E.C.H."/>
            <person name="Morin E."/>
            <person name="Baudet D."/>
            <person name="Noel J."/>
            <person name="Ndikumana S."/>
            <person name="Charron P."/>
            <person name="St-Onge C."/>
            <person name="Giorgi J."/>
            <person name="Grigoriev I.V."/>
            <person name="Roux C."/>
            <person name="Martin F.M."/>
            <person name="Corradi N."/>
        </authorList>
    </citation>
    <scope>NUCLEOTIDE SEQUENCE [LARGE SCALE GENOMIC DNA]</scope>
    <source>
        <strain evidence="1 2">C2</strain>
    </source>
</reference>
<accession>A0A2N1M5X2</accession>
<proteinExistence type="predicted"/>
<dbReference type="VEuPathDB" id="FungiDB:FUN_010954"/>
<sequence>MSYNKNTIEKLLEYIVLTRKDKDDKYTLNRKRRVKELEKVKGKGEKLLDVIVVSIRYRNESDYKKIGIILVIKIICEHYIFDEKDNLLVEEEKTKENLLGNKELLTYRYIIEDDELDRRFIELEEWLKEEKIVIIEFITQNTMRYFKEILYMKESIHDKYEEPWRNDDLTDRIIEKIVKENRFIRNYSDVEELESSEDEGEFKKVKKLVKRLKGDEDIRTKGKINLMLEKGYELMEIEIDEVIRKVLIDDEIDIQRLRKKLERGELPLKVKEKAILKDKNNDEKERATTITEKWIEKGHVDDLLDDKLVIKLDEQDELVELKDNLEKLGYEISLSEIQMIRDFGVNNRIMITGEFMGKYLEMKELEDKESRREV</sequence>
<gene>
    <name evidence="1" type="ORF">RhiirC2_798768</name>
</gene>
<organism evidence="1 2">
    <name type="scientific">Rhizophagus irregularis</name>
    <dbReference type="NCBI Taxonomy" id="588596"/>
    <lineage>
        <taxon>Eukaryota</taxon>
        <taxon>Fungi</taxon>
        <taxon>Fungi incertae sedis</taxon>
        <taxon>Mucoromycota</taxon>
        <taxon>Glomeromycotina</taxon>
        <taxon>Glomeromycetes</taxon>
        <taxon>Glomerales</taxon>
        <taxon>Glomeraceae</taxon>
        <taxon>Rhizophagus</taxon>
    </lineage>
</organism>
<dbReference type="AlphaFoldDB" id="A0A2N1M5X2"/>
<evidence type="ECO:0000313" key="2">
    <source>
        <dbReference type="Proteomes" id="UP000233469"/>
    </source>
</evidence>
<dbReference type="Proteomes" id="UP000233469">
    <property type="component" value="Unassembled WGS sequence"/>
</dbReference>
<dbReference type="EMBL" id="LLXL01004810">
    <property type="protein sequence ID" value="PKK57044.1"/>
    <property type="molecule type" value="Genomic_DNA"/>
</dbReference>
<protein>
    <submittedName>
        <fullName evidence="1">Uncharacterized protein</fullName>
    </submittedName>
</protein>
<comment type="caution">
    <text evidence="1">The sequence shown here is derived from an EMBL/GenBank/DDBJ whole genome shotgun (WGS) entry which is preliminary data.</text>
</comment>
<evidence type="ECO:0000313" key="1">
    <source>
        <dbReference type="EMBL" id="PKK57044.1"/>
    </source>
</evidence>
<reference evidence="1 2" key="1">
    <citation type="submission" date="2016-04" db="EMBL/GenBank/DDBJ databases">
        <title>Genome analyses suggest a sexual origin of heterokaryosis in a supposedly ancient asexual fungus.</title>
        <authorList>
            <person name="Ropars J."/>
            <person name="Sedzielewska K."/>
            <person name="Noel J."/>
            <person name="Charron P."/>
            <person name="Farinelli L."/>
            <person name="Marton T."/>
            <person name="Kruger M."/>
            <person name="Pelin A."/>
            <person name="Brachmann A."/>
            <person name="Corradi N."/>
        </authorList>
    </citation>
    <scope>NUCLEOTIDE SEQUENCE [LARGE SCALE GENOMIC DNA]</scope>
    <source>
        <strain evidence="1 2">C2</strain>
    </source>
</reference>
<name>A0A2N1M5X2_9GLOM</name>